<reference evidence="14 15" key="1">
    <citation type="journal article" date="2018" name="Front. Microbiol.">
        <title>Genome-Wide Analysis of Corynespora cassiicola Leaf Fall Disease Putative Effectors.</title>
        <authorList>
            <person name="Lopez D."/>
            <person name="Ribeiro S."/>
            <person name="Label P."/>
            <person name="Fumanal B."/>
            <person name="Venisse J.S."/>
            <person name="Kohler A."/>
            <person name="de Oliveira R.R."/>
            <person name="Labutti K."/>
            <person name="Lipzen A."/>
            <person name="Lail K."/>
            <person name="Bauer D."/>
            <person name="Ohm R.A."/>
            <person name="Barry K.W."/>
            <person name="Spatafora J."/>
            <person name="Grigoriev I.V."/>
            <person name="Martin F.M."/>
            <person name="Pujade-Renaud V."/>
        </authorList>
    </citation>
    <scope>NUCLEOTIDE SEQUENCE [LARGE SCALE GENOMIC DNA]</scope>
    <source>
        <strain evidence="14 15">Philippines</strain>
    </source>
</reference>
<evidence type="ECO:0000259" key="12">
    <source>
        <dbReference type="PROSITE" id="PS50893"/>
    </source>
</evidence>
<dbReference type="GO" id="GO:0005524">
    <property type="term" value="F:ATP binding"/>
    <property type="evidence" value="ECO:0007669"/>
    <property type="project" value="UniProtKB-KW"/>
</dbReference>
<comment type="subcellular location">
    <subcellularLocation>
        <location evidence="1">Membrane</location>
        <topology evidence="1">Multi-pass membrane protein</topology>
    </subcellularLocation>
</comment>
<comment type="similarity">
    <text evidence="2">Belongs to the ABC transporter superfamily. ABCB family. Multidrug resistance exporter (TC 3.A.1.201) subfamily.</text>
</comment>
<evidence type="ECO:0000256" key="1">
    <source>
        <dbReference type="ARBA" id="ARBA00004141"/>
    </source>
</evidence>
<dbReference type="SMART" id="SM00382">
    <property type="entry name" value="AAA"/>
    <property type="match status" value="2"/>
</dbReference>
<dbReference type="PANTHER" id="PTHR43394">
    <property type="entry name" value="ATP-DEPENDENT PERMEASE MDL1, MITOCHONDRIAL"/>
    <property type="match status" value="1"/>
</dbReference>
<dbReference type="FunFam" id="3.40.50.300:FF:000913">
    <property type="entry name" value="ABC multidrug transporter SitT"/>
    <property type="match status" value="1"/>
</dbReference>
<dbReference type="CDD" id="cd18577">
    <property type="entry name" value="ABC_6TM_Pgp_ABCB1_D1_like"/>
    <property type="match status" value="1"/>
</dbReference>
<dbReference type="PROSITE" id="PS00211">
    <property type="entry name" value="ABC_TRANSPORTER_1"/>
    <property type="match status" value="2"/>
</dbReference>
<feature type="transmembrane region" description="Helical" evidence="11">
    <location>
        <begin position="765"/>
        <end position="792"/>
    </location>
</feature>
<keyword evidence="8 11" id="KW-1133">Transmembrane helix</keyword>
<dbReference type="SUPFAM" id="SSF90123">
    <property type="entry name" value="ABC transporter transmembrane region"/>
    <property type="match status" value="2"/>
</dbReference>
<feature type="transmembrane region" description="Helical" evidence="11">
    <location>
        <begin position="867"/>
        <end position="888"/>
    </location>
</feature>
<dbReference type="InterPro" id="IPR039421">
    <property type="entry name" value="Type_1_exporter"/>
</dbReference>
<evidence type="ECO:0000259" key="13">
    <source>
        <dbReference type="PROSITE" id="PS50929"/>
    </source>
</evidence>
<feature type="transmembrane region" description="Helical" evidence="11">
    <location>
        <begin position="719"/>
        <end position="745"/>
    </location>
</feature>
<feature type="domain" description="ABC transmembrane type-1" evidence="13">
    <location>
        <begin position="36"/>
        <end position="333"/>
    </location>
</feature>
<keyword evidence="7" id="KW-0067">ATP-binding</keyword>
<organism evidence="14 15">
    <name type="scientific">Corynespora cassiicola Philippines</name>
    <dbReference type="NCBI Taxonomy" id="1448308"/>
    <lineage>
        <taxon>Eukaryota</taxon>
        <taxon>Fungi</taxon>
        <taxon>Dikarya</taxon>
        <taxon>Ascomycota</taxon>
        <taxon>Pezizomycotina</taxon>
        <taxon>Dothideomycetes</taxon>
        <taxon>Pleosporomycetidae</taxon>
        <taxon>Pleosporales</taxon>
        <taxon>Corynesporascaceae</taxon>
        <taxon>Corynespora</taxon>
    </lineage>
</organism>
<evidence type="ECO:0000256" key="9">
    <source>
        <dbReference type="ARBA" id="ARBA00023136"/>
    </source>
</evidence>
<feature type="transmembrane region" description="Helical" evidence="11">
    <location>
        <begin position="32"/>
        <end position="55"/>
    </location>
</feature>
<keyword evidence="4 11" id="KW-0812">Transmembrane</keyword>
<evidence type="ECO:0000256" key="11">
    <source>
        <dbReference type="SAM" id="Phobius"/>
    </source>
</evidence>
<dbReference type="GO" id="GO:0015421">
    <property type="term" value="F:ABC-type oligopeptide transporter activity"/>
    <property type="evidence" value="ECO:0007669"/>
    <property type="project" value="TreeGrafter"/>
</dbReference>
<feature type="compositionally biased region" description="Polar residues" evidence="10">
    <location>
        <begin position="672"/>
        <end position="692"/>
    </location>
</feature>
<feature type="transmembrane region" description="Helical" evidence="11">
    <location>
        <begin position="160"/>
        <end position="179"/>
    </location>
</feature>
<feature type="transmembrane region" description="Helical" evidence="11">
    <location>
        <begin position="836"/>
        <end position="861"/>
    </location>
</feature>
<accession>A0A2T2P6P3</accession>
<dbReference type="GO" id="GO:0090374">
    <property type="term" value="P:oligopeptide export from mitochondrion"/>
    <property type="evidence" value="ECO:0007669"/>
    <property type="project" value="TreeGrafter"/>
</dbReference>
<dbReference type="InterPro" id="IPR036640">
    <property type="entry name" value="ABC1_TM_sf"/>
</dbReference>
<feature type="transmembrane region" description="Helical" evidence="11">
    <location>
        <begin position="950"/>
        <end position="971"/>
    </location>
</feature>
<dbReference type="Proteomes" id="UP000240883">
    <property type="component" value="Unassembled WGS sequence"/>
</dbReference>
<keyword evidence="9 11" id="KW-0472">Membrane</keyword>
<dbReference type="EMBL" id="KZ678129">
    <property type="protein sequence ID" value="PSN73354.1"/>
    <property type="molecule type" value="Genomic_DNA"/>
</dbReference>
<feature type="domain" description="ABC transporter" evidence="12">
    <location>
        <begin position="368"/>
        <end position="645"/>
    </location>
</feature>
<keyword evidence="15" id="KW-1185">Reference proteome</keyword>
<dbReference type="InterPro" id="IPR017871">
    <property type="entry name" value="ABC_transporter-like_CS"/>
</dbReference>
<dbReference type="STRING" id="1448308.A0A2T2P6P3"/>
<dbReference type="Gene3D" id="3.40.50.300">
    <property type="entry name" value="P-loop containing nucleotide triphosphate hydrolases"/>
    <property type="match status" value="2"/>
</dbReference>
<dbReference type="Pfam" id="PF00664">
    <property type="entry name" value="ABC_membrane"/>
    <property type="match status" value="2"/>
</dbReference>
<evidence type="ECO:0000256" key="8">
    <source>
        <dbReference type="ARBA" id="ARBA00022989"/>
    </source>
</evidence>
<evidence type="ECO:0000256" key="2">
    <source>
        <dbReference type="ARBA" id="ARBA00007577"/>
    </source>
</evidence>
<keyword evidence="3" id="KW-0813">Transport</keyword>
<dbReference type="Gene3D" id="1.20.1560.10">
    <property type="entry name" value="ABC transporter type 1, transmembrane domain"/>
    <property type="match status" value="1"/>
</dbReference>
<feature type="domain" description="ABC transporter" evidence="12">
    <location>
        <begin position="1070"/>
        <end position="1311"/>
    </location>
</feature>
<evidence type="ECO:0000256" key="3">
    <source>
        <dbReference type="ARBA" id="ARBA00022448"/>
    </source>
</evidence>
<feature type="domain" description="ABC transmembrane type-1" evidence="13">
    <location>
        <begin position="724"/>
        <end position="1012"/>
    </location>
</feature>
<evidence type="ECO:0000256" key="6">
    <source>
        <dbReference type="ARBA" id="ARBA00022741"/>
    </source>
</evidence>
<dbReference type="CDD" id="cd18578">
    <property type="entry name" value="ABC_6TM_Pgp_ABCB1_D2_like"/>
    <property type="match status" value="1"/>
</dbReference>
<evidence type="ECO:0000313" key="14">
    <source>
        <dbReference type="EMBL" id="PSN73354.1"/>
    </source>
</evidence>
<dbReference type="OrthoDB" id="6500128at2759"/>
<dbReference type="InterPro" id="IPR011527">
    <property type="entry name" value="ABC1_TM_dom"/>
</dbReference>
<dbReference type="InterPro" id="IPR003593">
    <property type="entry name" value="AAA+_ATPase"/>
</dbReference>
<dbReference type="PANTHER" id="PTHR43394:SF11">
    <property type="entry name" value="ATP-BINDING CASSETTE TRANSPORTER"/>
    <property type="match status" value="1"/>
</dbReference>
<gene>
    <name evidence="14" type="ORF">BS50DRAFT_514591</name>
</gene>
<dbReference type="FunFam" id="1.20.1560.10:FF:000057">
    <property type="entry name" value="ABC multidrug transporter SitT"/>
    <property type="match status" value="2"/>
</dbReference>
<dbReference type="InterPro" id="IPR003439">
    <property type="entry name" value="ABC_transporter-like_ATP-bd"/>
</dbReference>
<dbReference type="GO" id="GO:0005743">
    <property type="term" value="C:mitochondrial inner membrane"/>
    <property type="evidence" value="ECO:0007669"/>
    <property type="project" value="TreeGrafter"/>
</dbReference>
<dbReference type="InterPro" id="IPR027417">
    <property type="entry name" value="P-loop_NTPase"/>
</dbReference>
<evidence type="ECO:0000256" key="5">
    <source>
        <dbReference type="ARBA" id="ARBA00022737"/>
    </source>
</evidence>
<proteinExistence type="inferred from homology"/>
<dbReference type="PROSITE" id="PS50929">
    <property type="entry name" value="ABC_TM1F"/>
    <property type="match status" value="2"/>
</dbReference>
<name>A0A2T2P6P3_CORCC</name>
<feature type="region of interest" description="Disordered" evidence="10">
    <location>
        <begin position="648"/>
        <end position="698"/>
    </location>
</feature>
<feature type="transmembrane region" description="Helical" evidence="11">
    <location>
        <begin position="262"/>
        <end position="287"/>
    </location>
</feature>
<keyword evidence="5" id="KW-0677">Repeat</keyword>
<keyword evidence="6" id="KW-0547">Nucleotide-binding</keyword>
<dbReference type="GO" id="GO:0016887">
    <property type="term" value="F:ATP hydrolysis activity"/>
    <property type="evidence" value="ECO:0007669"/>
    <property type="project" value="InterPro"/>
</dbReference>
<protein>
    <submittedName>
        <fullName evidence="14">Leptomycin B resistance protein pmd1</fullName>
    </submittedName>
</protein>
<feature type="transmembrane region" description="Helical" evidence="11">
    <location>
        <begin position="307"/>
        <end position="338"/>
    </location>
</feature>
<feature type="transmembrane region" description="Helical" evidence="11">
    <location>
        <begin position="185"/>
        <end position="206"/>
    </location>
</feature>
<dbReference type="PROSITE" id="PS50893">
    <property type="entry name" value="ABC_TRANSPORTER_2"/>
    <property type="match status" value="2"/>
</dbReference>
<evidence type="ECO:0000313" key="15">
    <source>
        <dbReference type="Proteomes" id="UP000240883"/>
    </source>
</evidence>
<evidence type="ECO:0000256" key="7">
    <source>
        <dbReference type="ARBA" id="ARBA00022840"/>
    </source>
</evidence>
<dbReference type="Pfam" id="PF00005">
    <property type="entry name" value="ABC_tran"/>
    <property type="match status" value="2"/>
</dbReference>
<dbReference type="SUPFAM" id="SSF52540">
    <property type="entry name" value="P-loop containing nucleoside triphosphate hydrolases"/>
    <property type="match status" value="2"/>
</dbReference>
<evidence type="ECO:0000256" key="10">
    <source>
        <dbReference type="SAM" id="MobiDB-lite"/>
    </source>
</evidence>
<feature type="transmembrane region" description="Helical" evidence="11">
    <location>
        <begin position="85"/>
        <end position="109"/>
    </location>
</feature>
<sequence>MHVKRPSRESIKPFFGFIQLLFYAEPTWLDKLCICVGTLAAIAAGVPFPLLGIVFGQLVDDINDASCDNQAAAASGTMDSIIDKILLLVYIAIALFCLIYMHIICWSIVSQRLAQRVRDRYLRSLLRQDISFFDKLQAGDVSSRLNGDIQAIESGTCEKVGVFLTCVSFCVTAYIIAFIKDSHLAAMLVSLVPAYLLMAVVGGHFVQKYTTNVSGYFSSASAIASEGLSHIGLVHALGASSRLEEKFSSHLGDARAQGIRKAFASAVQAGLLYFIAYSGNALAYWQGSRKVADFIETGSGGMTVGETYTVIFILVDGAIVLSQVAPLLPLFGGAVAAFHRLRKEIEQEPSIDSTSPAGDKPSDVSGAIELQNVSFTYPSRPEHPVLNDISLRCEAGKLTAIVGLSGSGKSTIAGLVTRFYDPQVGSIIVDGKDVKSLNVKGLRGLISLVPQEPSLLDRSILENIALGLVNSPSHSRFETILLSDTLSRVAEQVRSGEDLMKCAEKAGPEVSEIVQLVQKATELADAAVFIDRLELGLGTLVGSSGSLISGGQKQRIALARALVRDPKILILDEATAALDSASEQRIQAAIDRASHGRTVISIAHRLSTIRHASKIIVMKKGEIIEQGSHDELMALDGSYADMIRLQSVKPSDDTTSTSHTSETEDDIDAIPNQPQVVSEKTGSKDTPQTGDDSNGGPPAGSDFVSHSIFRTLWPLVRPYLLLIVLAFFGATIVGGTYTASGLIFGNIMSSLSPCNEPDYIRSRGLLLSGMFFMLAVVEFFAHFVSWGVFGFISERLIYKVRGLSLHSLLEQPLQWHESNGRSPSQLLEYITKDGNALAGFSGSIIGTLFSVCVNFLAAILLSHILNWRIAVVCLVTVPLLLGSGFMQLRSISRFAEKHAGAFSSSIAITVEAVDNIRTVAALSIEDEIVQTYRRSLKAPRKEMILQSFKSNIWLAIANSTGGAIYAFIYWWGSKQIFEGRATQTEFFVINIAMLVSAQLWGQLFTLAPEISRAKGAIGRICGLLELPDHTSGSSSGRSTPVSDDSYNEKKDVEAFAGNIASQPSHGGSRVEFRDITFSYPARPNIPVLTGLSLSIQPGQFCALVGPSGAGKSTVLALLERFYSPTSGTVTINGLDISRHHGTSFRDDIAYVPQTNALFQGSIRFNLSLGARPGHNPTDEELHEACKLANIHDTIIGLPQGYDTDCGSNGSQLSGGQRQRLSIARALVRKPRLLLLDESTSALDAESEKALELGLERAVKGHGVTVIAIAHRLRTIAKSDVIFLIEAGKVVDQGKHEELVQRSESYRVNALHQMLG</sequence>
<evidence type="ECO:0000256" key="4">
    <source>
        <dbReference type="ARBA" id="ARBA00022692"/>
    </source>
</evidence>